<organism evidence="1 2">
    <name type="scientific">Cotesia glomerata</name>
    <name type="common">Lepidopteran parasitic wasp</name>
    <name type="synonym">Apanteles glomeratus</name>
    <dbReference type="NCBI Taxonomy" id="32391"/>
    <lineage>
        <taxon>Eukaryota</taxon>
        <taxon>Metazoa</taxon>
        <taxon>Ecdysozoa</taxon>
        <taxon>Arthropoda</taxon>
        <taxon>Hexapoda</taxon>
        <taxon>Insecta</taxon>
        <taxon>Pterygota</taxon>
        <taxon>Neoptera</taxon>
        <taxon>Endopterygota</taxon>
        <taxon>Hymenoptera</taxon>
        <taxon>Apocrita</taxon>
        <taxon>Ichneumonoidea</taxon>
        <taxon>Braconidae</taxon>
        <taxon>Microgastrinae</taxon>
        <taxon>Cotesia</taxon>
    </lineage>
</organism>
<proteinExistence type="predicted"/>
<evidence type="ECO:0000313" key="1">
    <source>
        <dbReference type="EMBL" id="KAH0555278.1"/>
    </source>
</evidence>
<dbReference type="Proteomes" id="UP000826195">
    <property type="component" value="Unassembled WGS sequence"/>
</dbReference>
<dbReference type="EMBL" id="JAHXZJ010001119">
    <property type="protein sequence ID" value="KAH0555278.1"/>
    <property type="molecule type" value="Genomic_DNA"/>
</dbReference>
<reference evidence="1 2" key="1">
    <citation type="journal article" date="2021" name="J. Hered.">
        <title>A chromosome-level genome assembly of the parasitoid wasp, Cotesia glomerata (Hymenoptera: Braconidae).</title>
        <authorList>
            <person name="Pinto B.J."/>
            <person name="Weis J.J."/>
            <person name="Gamble T."/>
            <person name="Ode P.J."/>
            <person name="Paul R."/>
            <person name="Zaspel J.M."/>
        </authorList>
    </citation>
    <scope>NUCLEOTIDE SEQUENCE [LARGE SCALE GENOMIC DNA]</scope>
    <source>
        <strain evidence="1">CgM1</strain>
    </source>
</reference>
<comment type="caution">
    <text evidence="1">The sequence shown here is derived from an EMBL/GenBank/DDBJ whole genome shotgun (WGS) entry which is preliminary data.</text>
</comment>
<keyword evidence="2" id="KW-1185">Reference proteome</keyword>
<accession>A0AAV7INT2</accession>
<dbReference type="AlphaFoldDB" id="A0AAV7INT2"/>
<evidence type="ECO:0000313" key="2">
    <source>
        <dbReference type="Proteomes" id="UP000826195"/>
    </source>
</evidence>
<name>A0AAV7INT2_COTGL</name>
<gene>
    <name evidence="1" type="ORF">KQX54_016712</name>
</gene>
<protein>
    <submittedName>
        <fullName evidence="1">Uncharacterized protein</fullName>
    </submittedName>
</protein>
<sequence length="87" mass="10552">MAQFWPENERLQLLTEYDPKRPEMRIVTDTEYKKLLEIMDKLQKIQGISVHMAKDRILSNMKKWVSDWLKSKRSTSKNRGQSREQER</sequence>